<evidence type="ECO:0000313" key="8">
    <source>
        <dbReference type="EMBL" id="KJF45702.1"/>
    </source>
</evidence>
<dbReference type="AlphaFoldDB" id="A0A0D8JFN5"/>
<dbReference type="GO" id="GO:0004423">
    <property type="term" value="F:iduronate-2-sulfatase activity"/>
    <property type="evidence" value="ECO:0007669"/>
    <property type="project" value="InterPro"/>
</dbReference>
<dbReference type="OrthoDB" id="9763552at2"/>
<dbReference type="STRING" id="1544798.LH29_10325"/>
<comment type="cofactor">
    <cofactor evidence="1">
        <name>Ca(2+)</name>
        <dbReference type="ChEBI" id="CHEBI:29108"/>
    </cofactor>
</comment>
<evidence type="ECO:0000256" key="1">
    <source>
        <dbReference type="ARBA" id="ARBA00001913"/>
    </source>
</evidence>
<dbReference type="RefSeq" id="WP_045028250.1">
    <property type="nucleotide sequence ID" value="NZ_JRHC01000001.1"/>
</dbReference>
<keyword evidence="4" id="KW-0732">Signal</keyword>
<dbReference type="Proteomes" id="UP000032544">
    <property type="component" value="Unassembled WGS sequence"/>
</dbReference>
<keyword evidence="6" id="KW-0106">Calcium</keyword>
<feature type="domain" description="Sulfatase N-terminal" evidence="7">
    <location>
        <begin position="29"/>
        <end position="395"/>
    </location>
</feature>
<proteinExistence type="inferred from homology"/>
<dbReference type="Pfam" id="PF00884">
    <property type="entry name" value="Sulfatase"/>
    <property type="match status" value="1"/>
</dbReference>
<dbReference type="InterPro" id="IPR017850">
    <property type="entry name" value="Alkaline_phosphatase_core_sf"/>
</dbReference>
<dbReference type="CDD" id="cd16030">
    <property type="entry name" value="iduronate-2-sulfatase"/>
    <property type="match status" value="1"/>
</dbReference>
<comment type="caution">
    <text evidence="8">The sequence shown here is derived from an EMBL/GenBank/DDBJ whole genome shotgun (WGS) entry which is preliminary data.</text>
</comment>
<dbReference type="PANTHER" id="PTHR45953:SF1">
    <property type="entry name" value="IDURONATE 2-SULFATASE"/>
    <property type="match status" value="1"/>
</dbReference>
<dbReference type="GO" id="GO:0005737">
    <property type="term" value="C:cytoplasm"/>
    <property type="evidence" value="ECO:0007669"/>
    <property type="project" value="TreeGrafter"/>
</dbReference>
<evidence type="ECO:0000256" key="3">
    <source>
        <dbReference type="ARBA" id="ARBA00022723"/>
    </source>
</evidence>
<name>A0A0D8JFN5_9BACT</name>
<dbReference type="Gene3D" id="3.40.720.10">
    <property type="entry name" value="Alkaline Phosphatase, subunit A"/>
    <property type="match status" value="1"/>
</dbReference>
<evidence type="ECO:0000256" key="4">
    <source>
        <dbReference type="ARBA" id="ARBA00022729"/>
    </source>
</evidence>
<keyword evidence="9" id="KW-1185">Reference proteome</keyword>
<dbReference type="GO" id="GO:0046872">
    <property type="term" value="F:metal ion binding"/>
    <property type="evidence" value="ECO:0007669"/>
    <property type="project" value="UniProtKB-KW"/>
</dbReference>
<evidence type="ECO:0000256" key="5">
    <source>
        <dbReference type="ARBA" id="ARBA00022801"/>
    </source>
</evidence>
<dbReference type="PANTHER" id="PTHR45953">
    <property type="entry name" value="IDURONATE 2-SULFATASE"/>
    <property type="match status" value="1"/>
</dbReference>
<dbReference type="SUPFAM" id="SSF53649">
    <property type="entry name" value="Alkaline phosphatase-like"/>
    <property type="match status" value="1"/>
</dbReference>
<evidence type="ECO:0000313" key="9">
    <source>
        <dbReference type="Proteomes" id="UP000032544"/>
    </source>
</evidence>
<comment type="similarity">
    <text evidence="2">Belongs to the sulfatase family.</text>
</comment>
<keyword evidence="5" id="KW-0378">Hydrolase</keyword>
<protein>
    <submittedName>
        <fullName evidence="8">Iduronate-2-sulfatase</fullName>
    </submittedName>
</protein>
<reference evidence="8 9" key="1">
    <citation type="submission" date="2014-09" db="EMBL/GenBank/DDBJ databases">
        <title>Draft Genome Sequence of Draconibacterium sp. JN14CK-3.</title>
        <authorList>
            <person name="Dong C."/>
            <person name="Lai Q."/>
            <person name="Shao Z."/>
        </authorList>
    </citation>
    <scope>NUCLEOTIDE SEQUENCE [LARGE SCALE GENOMIC DNA]</scope>
    <source>
        <strain evidence="8 9">JN14CK-3</strain>
    </source>
</reference>
<evidence type="ECO:0000256" key="6">
    <source>
        <dbReference type="ARBA" id="ARBA00022837"/>
    </source>
</evidence>
<accession>A0A0D8JFN5</accession>
<evidence type="ECO:0000256" key="2">
    <source>
        <dbReference type="ARBA" id="ARBA00008779"/>
    </source>
</evidence>
<sequence length="503" mass="57334">MKNRIYFIIALVLLVSNVKYTFAQKSEKPNVLLILVDDLKPNLGVYGDETAKSPNIDRLASKGMTFKNAYCNQAVCMASRYNLLLGARSTSTGIFNFGTQFREVYPDAVTLPQYFMNAGYHVESMGKVFHIGHGNDNDEASWSIPHHKEKVIEYLLPESTNRELTREEAYFQNSAMFIEDLPKNWKLPRGAAWESPDVLDEAYADGRVATHAINRLRKLSKNPDQPFFMAVGFARPHLPFCAPKKYWDMYDPNELPMPVNEEQPKDAPECALKRRGEIVQFFPIPEQETGIYDDDLKRKLIHGYYASMSYMDAQLGRVVEELERLNLDENTIIVLWGDHGWHLGDHGTWTKHTNFEQATRIPIVYVAPGVTTPGTKTDQLTETVDIYTTLADLAGLGKPDVPQPIDGTSLVPVLKDGTKRVKDHAYHAFNKGGYMGEAIRTEQYRMVRWTPMRDANKEVLYELYDYVNDPHETQNWAAQKQDKVAELEKLLNAHPKAKTRPGK</sequence>
<dbReference type="InterPro" id="IPR035874">
    <property type="entry name" value="IDS"/>
</dbReference>
<gene>
    <name evidence="8" type="ORF">LH29_10325</name>
</gene>
<evidence type="ECO:0000259" key="7">
    <source>
        <dbReference type="Pfam" id="PF00884"/>
    </source>
</evidence>
<organism evidence="8 9">
    <name type="scientific">Draconibacterium sediminis</name>
    <dbReference type="NCBI Taxonomy" id="1544798"/>
    <lineage>
        <taxon>Bacteria</taxon>
        <taxon>Pseudomonadati</taxon>
        <taxon>Bacteroidota</taxon>
        <taxon>Bacteroidia</taxon>
        <taxon>Marinilabiliales</taxon>
        <taxon>Prolixibacteraceae</taxon>
        <taxon>Draconibacterium</taxon>
    </lineage>
</organism>
<dbReference type="EMBL" id="JRHC01000001">
    <property type="protein sequence ID" value="KJF45702.1"/>
    <property type="molecule type" value="Genomic_DNA"/>
</dbReference>
<dbReference type="PATRIC" id="fig|1544798.3.peg.2076"/>
<keyword evidence="3" id="KW-0479">Metal-binding</keyword>
<dbReference type="InterPro" id="IPR000917">
    <property type="entry name" value="Sulfatase_N"/>
</dbReference>